<evidence type="ECO:0000313" key="7">
    <source>
        <dbReference type="Proteomes" id="UP000321196"/>
    </source>
</evidence>
<proteinExistence type="predicted"/>
<dbReference type="InterPro" id="IPR001647">
    <property type="entry name" value="HTH_TetR"/>
</dbReference>
<gene>
    <name evidence="6" type="ORF">FVP60_02265</name>
</gene>
<evidence type="ECO:0000256" key="4">
    <source>
        <dbReference type="PROSITE-ProRule" id="PRU00335"/>
    </source>
</evidence>
<dbReference type="PRINTS" id="PR00455">
    <property type="entry name" value="HTHTETR"/>
</dbReference>
<dbReference type="Proteomes" id="UP000321196">
    <property type="component" value="Unassembled WGS sequence"/>
</dbReference>
<dbReference type="InterPro" id="IPR009057">
    <property type="entry name" value="Homeodomain-like_sf"/>
</dbReference>
<dbReference type="EMBL" id="VRSW01000001">
    <property type="protein sequence ID" value="TXK05832.1"/>
    <property type="molecule type" value="Genomic_DNA"/>
</dbReference>
<evidence type="ECO:0000256" key="1">
    <source>
        <dbReference type="ARBA" id="ARBA00023015"/>
    </source>
</evidence>
<name>A0A5C8HRD1_9MICO</name>
<feature type="domain" description="HTH tetR-type" evidence="5">
    <location>
        <begin position="5"/>
        <end position="65"/>
    </location>
</feature>
<comment type="caution">
    <text evidence="6">The sequence shown here is derived from an EMBL/GenBank/DDBJ whole genome shotgun (WGS) entry which is preliminary data.</text>
</comment>
<accession>A0A5C8HRD1</accession>
<dbReference type="Gene3D" id="1.10.357.10">
    <property type="entry name" value="Tetracycline Repressor, domain 2"/>
    <property type="match status" value="1"/>
</dbReference>
<evidence type="ECO:0000256" key="3">
    <source>
        <dbReference type="ARBA" id="ARBA00023163"/>
    </source>
</evidence>
<dbReference type="Pfam" id="PF00440">
    <property type="entry name" value="TetR_N"/>
    <property type="match status" value="1"/>
</dbReference>
<keyword evidence="7" id="KW-1185">Reference proteome</keyword>
<keyword evidence="1" id="KW-0805">Transcription regulation</keyword>
<dbReference type="OrthoDB" id="9806334at2"/>
<keyword evidence="3" id="KW-0804">Transcription</keyword>
<dbReference type="PANTHER" id="PTHR30055">
    <property type="entry name" value="HTH-TYPE TRANSCRIPTIONAL REGULATOR RUTR"/>
    <property type="match status" value="1"/>
</dbReference>
<dbReference type="RefSeq" id="WP_147824642.1">
    <property type="nucleotide sequence ID" value="NZ_BAAARG010000001.1"/>
</dbReference>
<organism evidence="6 7">
    <name type="scientific">Microbacterium mitrae</name>
    <dbReference type="NCBI Taxonomy" id="664640"/>
    <lineage>
        <taxon>Bacteria</taxon>
        <taxon>Bacillati</taxon>
        <taxon>Actinomycetota</taxon>
        <taxon>Actinomycetes</taxon>
        <taxon>Micrococcales</taxon>
        <taxon>Microbacteriaceae</taxon>
        <taxon>Microbacterium</taxon>
    </lineage>
</organism>
<dbReference type="PANTHER" id="PTHR30055:SF234">
    <property type="entry name" value="HTH-TYPE TRANSCRIPTIONAL REGULATOR BETI"/>
    <property type="match status" value="1"/>
</dbReference>
<feature type="DNA-binding region" description="H-T-H motif" evidence="4">
    <location>
        <begin position="28"/>
        <end position="47"/>
    </location>
</feature>
<sequence length="185" mass="19793">MSRPPLAREKVLDAFEDVILTEGERAATMDRVAAQAGVSKGGLLYHFASKVALEEALIERMERLVAVDMKEMVEDPAGPVAAFIRTSAQTGDELDRVITAVGRLASNGSPLSGEAIRNLRAVWHDTLQPFVPTEVGLQLILLVSDGVYFNNALAIGAVPEIADMEALITMVTTATGAELPPPRID</sequence>
<dbReference type="SUPFAM" id="SSF46689">
    <property type="entry name" value="Homeodomain-like"/>
    <property type="match status" value="1"/>
</dbReference>
<protein>
    <submittedName>
        <fullName evidence="6">TetR/AcrR family transcriptional regulator</fullName>
    </submittedName>
</protein>
<dbReference type="PROSITE" id="PS50977">
    <property type="entry name" value="HTH_TETR_2"/>
    <property type="match status" value="1"/>
</dbReference>
<evidence type="ECO:0000256" key="2">
    <source>
        <dbReference type="ARBA" id="ARBA00023125"/>
    </source>
</evidence>
<evidence type="ECO:0000313" key="6">
    <source>
        <dbReference type="EMBL" id="TXK05832.1"/>
    </source>
</evidence>
<keyword evidence="2 4" id="KW-0238">DNA-binding</keyword>
<dbReference type="InterPro" id="IPR050109">
    <property type="entry name" value="HTH-type_TetR-like_transc_reg"/>
</dbReference>
<dbReference type="GO" id="GO:0003700">
    <property type="term" value="F:DNA-binding transcription factor activity"/>
    <property type="evidence" value="ECO:0007669"/>
    <property type="project" value="TreeGrafter"/>
</dbReference>
<reference evidence="6 7" key="1">
    <citation type="submission" date="2019-08" db="EMBL/GenBank/DDBJ databases">
        <authorList>
            <person name="Dong K."/>
        </authorList>
    </citation>
    <scope>NUCLEOTIDE SEQUENCE [LARGE SCALE GENOMIC DNA]</scope>
    <source>
        <strain evidence="6 7">M4-8</strain>
    </source>
</reference>
<dbReference type="GO" id="GO:0000976">
    <property type="term" value="F:transcription cis-regulatory region binding"/>
    <property type="evidence" value="ECO:0007669"/>
    <property type="project" value="TreeGrafter"/>
</dbReference>
<dbReference type="AlphaFoldDB" id="A0A5C8HRD1"/>
<evidence type="ECO:0000259" key="5">
    <source>
        <dbReference type="PROSITE" id="PS50977"/>
    </source>
</evidence>